<evidence type="ECO:0000313" key="3">
    <source>
        <dbReference type="EMBL" id="RUL89061.1"/>
    </source>
</evidence>
<organism evidence="3 4">
    <name type="scientific">Tautonia sociabilis</name>
    <dbReference type="NCBI Taxonomy" id="2080755"/>
    <lineage>
        <taxon>Bacteria</taxon>
        <taxon>Pseudomonadati</taxon>
        <taxon>Planctomycetota</taxon>
        <taxon>Planctomycetia</taxon>
        <taxon>Isosphaerales</taxon>
        <taxon>Isosphaeraceae</taxon>
        <taxon>Tautonia</taxon>
    </lineage>
</organism>
<dbReference type="InterPro" id="IPR029063">
    <property type="entry name" value="SAM-dependent_MTases_sf"/>
</dbReference>
<dbReference type="SUPFAM" id="SSF53335">
    <property type="entry name" value="S-adenosyl-L-methionine-dependent methyltransferases"/>
    <property type="match status" value="1"/>
</dbReference>
<dbReference type="RefSeq" id="WP_126724055.1">
    <property type="nucleotide sequence ID" value="NZ_RYZH01000005.1"/>
</dbReference>
<comment type="caution">
    <text evidence="3">The sequence shown here is derived from an EMBL/GenBank/DDBJ whole genome shotgun (WGS) entry which is preliminary data.</text>
</comment>
<dbReference type="AlphaFoldDB" id="A0A432MNP5"/>
<feature type="domain" description="Methyltransferase type 11" evidence="2">
    <location>
        <begin position="71"/>
        <end position="116"/>
    </location>
</feature>
<keyword evidence="3" id="KW-0489">Methyltransferase</keyword>
<dbReference type="Proteomes" id="UP000280296">
    <property type="component" value="Unassembled WGS sequence"/>
</dbReference>
<accession>A0A432MNP5</accession>
<dbReference type="Pfam" id="PF08241">
    <property type="entry name" value="Methyltransf_11"/>
    <property type="match status" value="1"/>
</dbReference>
<keyword evidence="4" id="KW-1185">Reference proteome</keyword>
<protein>
    <submittedName>
        <fullName evidence="3">Methyltransferase domain-containing protein</fullName>
    </submittedName>
</protein>
<proteinExistence type="predicted"/>
<dbReference type="EMBL" id="RYZH01000005">
    <property type="protein sequence ID" value="RUL89061.1"/>
    <property type="molecule type" value="Genomic_DNA"/>
</dbReference>
<evidence type="ECO:0000313" key="4">
    <source>
        <dbReference type="Proteomes" id="UP000280296"/>
    </source>
</evidence>
<dbReference type="GO" id="GO:0008757">
    <property type="term" value="F:S-adenosylmethionine-dependent methyltransferase activity"/>
    <property type="evidence" value="ECO:0007669"/>
    <property type="project" value="InterPro"/>
</dbReference>
<evidence type="ECO:0000256" key="1">
    <source>
        <dbReference type="SAM" id="Coils"/>
    </source>
</evidence>
<feature type="coiled-coil region" evidence="1">
    <location>
        <begin position="237"/>
        <end position="299"/>
    </location>
</feature>
<evidence type="ECO:0000259" key="2">
    <source>
        <dbReference type="Pfam" id="PF08241"/>
    </source>
</evidence>
<reference evidence="3 4" key="2">
    <citation type="submission" date="2019-01" db="EMBL/GenBank/DDBJ databases">
        <title>Tautonia sociabilis, a novel thermotolerant planctomycete of Isosphaeraceae family, isolated from a 4000 m deep subterranean habitat.</title>
        <authorList>
            <person name="Kovaleva O.L."/>
            <person name="Elcheninov A.G."/>
            <person name="Van Heerden E."/>
            <person name="Toshchakov S.V."/>
            <person name="Novikov A."/>
            <person name="Bonch-Osmolovskaya E.A."/>
            <person name="Kublanov I.V."/>
        </authorList>
    </citation>
    <scope>NUCLEOTIDE SEQUENCE [LARGE SCALE GENOMIC DNA]</scope>
    <source>
        <strain evidence="3 4">GM2012</strain>
    </source>
</reference>
<keyword evidence="1" id="KW-0175">Coiled coil</keyword>
<keyword evidence="3" id="KW-0808">Transferase</keyword>
<sequence>MFDANVPEVLRRIAPEARVLDVGGWARCFNRADYVIDKFPYETRGSRYGDRLGLGPQGGTLERFSEATWICRDLCDREPWPFPDGYFDFCTCSHTLEDLRDPIWVCSEMRRVARAGYIETPSMAFELTRGREAGVPVGLSHHFWVVEVEGSTITFHPKLHSLHGDPGLSLPPEVGASLPPEALVSWLFWEGDFEAREGWLHPELVGRFVASFGPFPEAEPTGVAGPDARVFALSRANEEARALIWELRARLEHAEQQWHASQQSLRVVESQVERALAALHATSAELDEARARLRELDGVGPKAIGIARRLQRLSDRHPGLKAVLRRVVRAA</sequence>
<reference evidence="3 4" key="1">
    <citation type="submission" date="2018-12" db="EMBL/GenBank/DDBJ databases">
        <authorList>
            <person name="Toschakov S.V."/>
        </authorList>
    </citation>
    <scope>NUCLEOTIDE SEQUENCE [LARGE SCALE GENOMIC DNA]</scope>
    <source>
        <strain evidence="3 4">GM2012</strain>
    </source>
</reference>
<dbReference type="OrthoDB" id="278023at2"/>
<name>A0A432MNP5_9BACT</name>
<gene>
    <name evidence="3" type="ORF">TsocGM_04195</name>
</gene>
<dbReference type="InterPro" id="IPR013216">
    <property type="entry name" value="Methyltransf_11"/>
</dbReference>
<dbReference type="Gene3D" id="3.40.50.150">
    <property type="entry name" value="Vaccinia Virus protein VP39"/>
    <property type="match status" value="1"/>
</dbReference>
<dbReference type="GO" id="GO:0032259">
    <property type="term" value="P:methylation"/>
    <property type="evidence" value="ECO:0007669"/>
    <property type="project" value="UniProtKB-KW"/>
</dbReference>